<dbReference type="SUPFAM" id="SSF56112">
    <property type="entry name" value="Protein kinase-like (PK-like)"/>
    <property type="match status" value="2"/>
</dbReference>
<keyword evidence="6" id="KW-0325">Glycoprotein</keyword>
<gene>
    <name evidence="8" type="ORF">GIB67_033792</name>
</gene>
<dbReference type="PANTHER" id="PTHR27005:SF283">
    <property type="entry name" value="OS02G0633066 PROTEIN"/>
    <property type="match status" value="1"/>
</dbReference>
<sequence length="811" mass="91195">MTRRGTSLMLAKPLKRPRKGCSACSLAWKKHVCSERSPEERSLAIYFNATLKANRLFQLVEPQVIDEGKSAQIMAYSDLAKRCLHMKGEERPTMKEAAAELEGLRRFEMHPWALQRNEENMSLLSEPQDIYSIELSSYTVGCDTNVVMSDISEAIFKSGCMSVCTNKRSVVEESCSGIGCCQIAILKGLKALNDQTAMFFQLLICIFSWLTFASAAPLQTKSGCQSTCGDVSIPYPFGIGVGCYQNSGLALECNKSFTPPRLLLGTIVVRNISLSGTMTIAVWVSFDCYNKDGTSSDKFSQKMTLSKLFTFSHTLNKFTAVGCDTGAFMSDKDPKASQYFFQSGCVSLCADIEDVDERSCSGIGCCQTAIPKGLKSLYLDLKSYYNHSASWKFNPCSYAFLADTVEFNFSRSDLSKFTGGMGLDFRNDFINETRVTSISWDDRLRIAAETAYALAYLHSAPIIHRDIKSANILLDDNFMAKVADFGISKLVQLDQTQMSTLVQGTFGYLDPEYFNTSQLTEKSDVFSFGVVLVELLTGKKHVCSERSPEERSLAIYFNATLKANRLFQLVEPQVIDEGKSAQIMAYSDLAKRCLHMKGEERPTMKEAAAELEGLRRFEMHPWALQRNEENMSLLSEPQDIYSIELSSYTVGYLNPEYYHTIQLTKKNDVLSFEVVLVELLTRKKPICSERSLEKRSLATYFPASLKENRLFQLVDPQIIAEGKTEQIIVYSELAKRCLNWKGEKRPTMKEIAMELEGLRRIEMHPWALQRNEESMSLLSEPQVSIEFSSYTGGDATGQYSMEVMLMNVPPW</sequence>
<dbReference type="AlphaFoldDB" id="A0A7J7P4J4"/>
<dbReference type="GO" id="GO:0007166">
    <property type="term" value="P:cell surface receptor signaling pathway"/>
    <property type="evidence" value="ECO:0007669"/>
    <property type="project" value="InterPro"/>
</dbReference>
<evidence type="ECO:0000256" key="4">
    <source>
        <dbReference type="ARBA" id="ARBA00022840"/>
    </source>
</evidence>
<organism evidence="8 9">
    <name type="scientific">Kingdonia uniflora</name>
    <dbReference type="NCBI Taxonomy" id="39325"/>
    <lineage>
        <taxon>Eukaryota</taxon>
        <taxon>Viridiplantae</taxon>
        <taxon>Streptophyta</taxon>
        <taxon>Embryophyta</taxon>
        <taxon>Tracheophyta</taxon>
        <taxon>Spermatophyta</taxon>
        <taxon>Magnoliopsida</taxon>
        <taxon>Ranunculales</taxon>
        <taxon>Circaeasteraceae</taxon>
        <taxon>Kingdonia</taxon>
    </lineage>
</organism>
<dbReference type="InterPro" id="IPR011009">
    <property type="entry name" value="Kinase-like_dom_sf"/>
</dbReference>
<dbReference type="GO" id="GO:0030247">
    <property type="term" value="F:polysaccharide binding"/>
    <property type="evidence" value="ECO:0007669"/>
    <property type="project" value="InterPro"/>
</dbReference>
<dbReference type="Gene3D" id="1.10.510.10">
    <property type="entry name" value="Transferase(Phosphotransferase) domain 1"/>
    <property type="match status" value="3"/>
</dbReference>
<dbReference type="FunFam" id="1.10.510.10:FF:000084">
    <property type="entry name" value="Wall-associated receptor kinase 2"/>
    <property type="match status" value="1"/>
</dbReference>
<dbReference type="PANTHER" id="PTHR27005">
    <property type="entry name" value="WALL-ASSOCIATED RECEPTOR KINASE-LIKE 21"/>
    <property type="match status" value="1"/>
</dbReference>
<dbReference type="PROSITE" id="PS00108">
    <property type="entry name" value="PROTEIN_KINASE_ST"/>
    <property type="match status" value="1"/>
</dbReference>
<dbReference type="Proteomes" id="UP000541444">
    <property type="component" value="Unassembled WGS sequence"/>
</dbReference>
<dbReference type="InterPro" id="IPR008271">
    <property type="entry name" value="Ser/Thr_kinase_AS"/>
</dbReference>
<evidence type="ECO:0000256" key="2">
    <source>
        <dbReference type="ARBA" id="ARBA00022729"/>
    </source>
</evidence>
<accession>A0A7J7P4J4</accession>
<dbReference type="Pfam" id="PF00069">
    <property type="entry name" value="Pkinase"/>
    <property type="match status" value="1"/>
</dbReference>
<evidence type="ECO:0000256" key="1">
    <source>
        <dbReference type="ARBA" id="ARBA00004479"/>
    </source>
</evidence>
<dbReference type="InterPro" id="IPR025287">
    <property type="entry name" value="WAK_GUB"/>
</dbReference>
<protein>
    <recommendedName>
        <fullName evidence="7">Protein kinase domain-containing protein</fullName>
    </recommendedName>
</protein>
<dbReference type="OrthoDB" id="544619at2759"/>
<dbReference type="PROSITE" id="PS50011">
    <property type="entry name" value="PROTEIN_KINASE_DOM"/>
    <property type="match status" value="1"/>
</dbReference>
<evidence type="ECO:0000256" key="6">
    <source>
        <dbReference type="ARBA" id="ARBA00023180"/>
    </source>
</evidence>
<dbReference type="GO" id="GO:0005524">
    <property type="term" value="F:ATP binding"/>
    <property type="evidence" value="ECO:0007669"/>
    <property type="project" value="UniProtKB-KW"/>
</dbReference>
<evidence type="ECO:0000313" key="9">
    <source>
        <dbReference type="Proteomes" id="UP000541444"/>
    </source>
</evidence>
<evidence type="ECO:0000256" key="3">
    <source>
        <dbReference type="ARBA" id="ARBA00022741"/>
    </source>
</evidence>
<evidence type="ECO:0000256" key="5">
    <source>
        <dbReference type="ARBA" id="ARBA00023157"/>
    </source>
</evidence>
<dbReference type="EMBL" id="JACGCM010000287">
    <property type="protein sequence ID" value="KAF6174260.1"/>
    <property type="molecule type" value="Genomic_DNA"/>
</dbReference>
<keyword evidence="3" id="KW-0547">Nucleotide-binding</keyword>
<reference evidence="8 9" key="1">
    <citation type="journal article" date="2020" name="IScience">
        <title>Genome Sequencing of the Endangered Kingdonia uniflora (Circaeasteraceae, Ranunculales) Reveals Potential Mechanisms of Evolutionary Specialization.</title>
        <authorList>
            <person name="Sun Y."/>
            <person name="Deng T."/>
            <person name="Zhang A."/>
            <person name="Moore M.J."/>
            <person name="Landis J.B."/>
            <person name="Lin N."/>
            <person name="Zhang H."/>
            <person name="Zhang X."/>
            <person name="Huang J."/>
            <person name="Zhang X."/>
            <person name="Sun H."/>
            <person name="Wang H."/>
        </authorList>
    </citation>
    <scope>NUCLEOTIDE SEQUENCE [LARGE SCALE GENOMIC DNA]</scope>
    <source>
        <strain evidence="8">TB1705</strain>
        <tissue evidence="8">Leaf</tissue>
    </source>
</reference>
<keyword evidence="9" id="KW-1185">Reference proteome</keyword>
<dbReference type="Pfam" id="PF13947">
    <property type="entry name" value="GUB_WAK_bind"/>
    <property type="match status" value="1"/>
</dbReference>
<name>A0A7J7P4J4_9MAGN</name>
<comment type="caution">
    <text evidence="8">The sequence shown here is derived from an EMBL/GenBank/DDBJ whole genome shotgun (WGS) entry which is preliminary data.</text>
</comment>
<feature type="domain" description="Protein kinase" evidence="7">
    <location>
        <begin position="313"/>
        <end position="623"/>
    </location>
</feature>
<dbReference type="GO" id="GO:0005886">
    <property type="term" value="C:plasma membrane"/>
    <property type="evidence" value="ECO:0007669"/>
    <property type="project" value="TreeGrafter"/>
</dbReference>
<keyword evidence="4" id="KW-0067">ATP-binding</keyword>
<dbReference type="GO" id="GO:0004674">
    <property type="term" value="F:protein serine/threonine kinase activity"/>
    <property type="evidence" value="ECO:0007669"/>
    <property type="project" value="TreeGrafter"/>
</dbReference>
<dbReference type="SMART" id="SM00220">
    <property type="entry name" value="S_TKc"/>
    <property type="match status" value="1"/>
</dbReference>
<evidence type="ECO:0000259" key="7">
    <source>
        <dbReference type="PROSITE" id="PS50011"/>
    </source>
</evidence>
<keyword evidence="2" id="KW-0732">Signal</keyword>
<proteinExistence type="predicted"/>
<dbReference type="InterPro" id="IPR000719">
    <property type="entry name" value="Prot_kinase_dom"/>
</dbReference>
<keyword evidence="5" id="KW-1015">Disulfide bond</keyword>
<dbReference type="InterPro" id="IPR045274">
    <property type="entry name" value="WAK-like"/>
</dbReference>
<comment type="subcellular location">
    <subcellularLocation>
        <location evidence="1">Membrane</location>
        <topology evidence="1">Single-pass type I membrane protein</topology>
    </subcellularLocation>
</comment>
<evidence type="ECO:0000313" key="8">
    <source>
        <dbReference type="EMBL" id="KAF6174260.1"/>
    </source>
</evidence>